<reference evidence="3" key="2">
    <citation type="submission" date="2022-01" db="EMBL/GenBank/DDBJ databases">
        <authorList>
            <person name="Yamashiro T."/>
            <person name="Shiraishi A."/>
            <person name="Satake H."/>
            <person name="Nakayama K."/>
        </authorList>
    </citation>
    <scope>NUCLEOTIDE SEQUENCE</scope>
</reference>
<feature type="region of interest" description="Disordered" evidence="1">
    <location>
        <begin position="220"/>
        <end position="253"/>
    </location>
</feature>
<keyword evidence="3" id="KW-0695">RNA-directed DNA polymerase</keyword>
<keyword evidence="3" id="KW-0548">Nucleotidyltransferase</keyword>
<evidence type="ECO:0000259" key="2">
    <source>
        <dbReference type="Pfam" id="PF17919"/>
    </source>
</evidence>
<gene>
    <name evidence="3" type="ORF">Tco_1019337</name>
</gene>
<evidence type="ECO:0000313" key="3">
    <source>
        <dbReference type="EMBL" id="GJT67857.1"/>
    </source>
</evidence>
<reference evidence="3" key="1">
    <citation type="journal article" date="2022" name="Int. J. Mol. Sci.">
        <title>Draft Genome of Tanacetum Coccineum: Genomic Comparison of Closely Related Tanacetum-Family Plants.</title>
        <authorList>
            <person name="Yamashiro T."/>
            <person name="Shiraishi A."/>
            <person name="Nakayama K."/>
            <person name="Satake H."/>
        </authorList>
    </citation>
    <scope>NUCLEOTIDE SEQUENCE</scope>
</reference>
<dbReference type="EMBL" id="BQNB010017846">
    <property type="protein sequence ID" value="GJT67857.1"/>
    <property type="molecule type" value="Genomic_DNA"/>
</dbReference>
<dbReference type="Pfam" id="PF17919">
    <property type="entry name" value="RT_RNaseH_2"/>
    <property type="match status" value="1"/>
</dbReference>
<name>A0ABQ5FYR2_9ASTR</name>
<dbReference type="PANTHER" id="PTHR48475:SF2">
    <property type="entry name" value="RIBONUCLEASE H"/>
    <property type="match status" value="1"/>
</dbReference>
<dbReference type="InterPro" id="IPR041577">
    <property type="entry name" value="RT_RNaseH_2"/>
</dbReference>
<dbReference type="PANTHER" id="PTHR48475">
    <property type="entry name" value="RIBONUCLEASE H"/>
    <property type="match status" value="1"/>
</dbReference>
<organism evidence="3 4">
    <name type="scientific">Tanacetum coccineum</name>
    <dbReference type="NCBI Taxonomy" id="301880"/>
    <lineage>
        <taxon>Eukaryota</taxon>
        <taxon>Viridiplantae</taxon>
        <taxon>Streptophyta</taxon>
        <taxon>Embryophyta</taxon>
        <taxon>Tracheophyta</taxon>
        <taxon>Spermatophyta</taxon>
        <taxon>Magnoliopsida</taxon>
        <taxon>eudicotyledons</taxon>
        <taxon>Gunneridae</taxon>
        <taxon>Pentapetalae</taxon>
        <taxon>asterids</taxon>
        <taxon>campanulids</taxon>
        <taxon>Asterales</taxon>
        <taxon>Asteraceae</taxon>
        <taxon>Asteroideae</taxon>
        <taxon>Anthemideae</taxon>
        <taxon>Anthemidinae</taxon>
        <taxon>Tanacetum</taxon>
    </lineage>
</organism>
<sequence length="253" mass="28304">MISGPEDQSFPVNKVKEERIKVAINPEHPEQTVMIGSDLTEKTRRAETAFQTMKEHIAKLPMLTAPEEQEELIVYLAASKEAVSAVLMTEREARQMPIYFEPEDEGQDNSAKEEEPLPARCTLFTDGSSCVDECGARVILTDPEGMGVHNHLFEISVETTNKRNNDKHFPCVLNKASPKKQEQKGRCTKQNGVHQFCTSQQTGVGGGCVKEKSVERKKCSRVVKKKGIPDDPNFMEYHTDETSPAERKKAQGL</sequence>
<evidence type="ECO:0000313" key="4">
    <source>
        <dbReference type="Proteomes" id="UP001151760"/>
    </source>
</evidence>
<dbReference type="InterPro" id="IPR043502">
    <property type="entry name" value="DNA/RNA_pol_sf"/>
</dbReference>
<feature type="compositionally biased region" description="Basic and acidic residues" evidence="1">
    <location>
        <begin position="237"/>
        <end position="253"/>
    </location>
</feature>
<keyword evidence="4" id="KW-1185">Reference proteome</keyword>
<dbReference type="Proteomes" id="UP001151760">
    <property type="component" value="Unassembled WGS sequence"/>
</dbReference>
<comment type="caution">
    <text evidence="3">The sequence shown here is derived from an EMBL/GenBank/DDBJ whole genome shotgun (WGS) entry which is preliminary data.</text>
</comment>
<feature type="domain" description="Reverse transcriptase/retrotransposon-derived protein RNase H-like" evidence="2">
    <location>
        <begin position="44"/>
        <end position="100"/>
    </location>
</feature>
<dbReference type="SUPFAM" id="SSF56672">
    <property type="entry name" value="DNA/RNA polymerases"/>
    <property type="match status" value="1"/>
</dbReference>
<proteinExistence type="predicted"/>
<protein>
    <submittedName>
        <fullName evidence="3">Reverse transcriptase domain-containing protein</fullName>
    </submittedName>
</protein>
<dbReference type="GO" id="GO:0003964">
    <property type="term" value="F:RNA-directed DNA polymerase activity"/>
    <property type="evidence" value="ECO:0007669"/>
    <property type="project" value="UniProtKB-KW"/>
</dbReference>
<evidence type="ECO:0000256" key="1">
    <source>
        <dbReference type="SAM" id="MobiDB-lite"/>
    </source>
</evidence>
<accession>A0ABQ5FYR2</accession>
<keyword evidence="3" id="KW-0808">Transferase</keyword>